<dbReference type="Pfam" id="PF01041">
    <property type="entry name" value="DegT_DnrJ_EryC1"/>
    <property type="match status" value="1"/>
</dbReference>
<evidence type="ECO:0000256" key="4">
    <source>
        <dbReference type="RuleBase" id="RU004508"/>
    </source>
</evidence>
<accession>A0A9D7QGY5</accession>
<evidence type="ECO:0000256" key="1">
    <source>
        <dbReference type="ARBA" id="ARBA00037999"/>
    </source>
</evidence>
<dbReference type="InterPro" id="IPR015422">
    <property type="entry name" value="PyrdxlP-dep_Trfase_small"/>
</dbReference>
<reference evidence="5" key="1">
    <citation type="submission" date="2020-10" db="EMBL/GenBank/DDBJ databases">
        <title>Connecting structure to function with the recovery of over 1000 high-quality activated sludge metagenome-assembled genomes encoding full-length rRNA genes using long-read sequencing.</title>
        <authorList>
            <person name="Singleton C.M."/>
            <person name="Petriglieri F."/>
            <person name="Kristensen J.M."/>
            <person name="Kirkegaard R.H."/>
            <person name="Michaelsen T.Y."/>
            <person name="Andersen M.H."/>
            <person name="Karst S.M."/>
            <person name="Dueholm M.S."/>
            <person name="Nielsen P.H."/>
            <person name="Albertsen M."/>
        </authorList>
    </citation>
    <scope>NUCLEOTIDE SEQUENCE</scope>
    <source>
        <strain evidence="5">OdNE_18-Q3-R46-58_BAT3C.305</strain>
    </source>
</reference>
<dbReference type="PIRSF" id="PIRSF000390">
    <property type="entry name" value="PLP_StrS"/>
    <property type="match status" value="1"/>
</dbReference>
<dbReference type="Proteomes" id="UP000808146">
    <property type="component" value="Unassembled WGS sequence"/>
</dbReference>
<dbReference type="GO" id="GO:0030170">
    <property type="term" value="F:pyridoxal phosphate binding"/>
    <property type="evidence" value="ECO:0007669"/>
    <property type="project" value="TreeGrafter"/>
</dbReference>
<keyword evidence="5" id="KW-0808">Transferase</keyword>
<evidence type="ECO:0000256" key="3">
    <source>
        <dbReference type="PIRSR" id="PIRSR000390-2"/>
    </source>
</evidence>
<protein>
    <submittedName>
        <fullName evidence="5">DegT/DnrJ/EryC1/StrS family aminotransferase</fullName>
    </submittedName>
</protein>
<feature type="active site" description="Proton acceptor" evidence="2">
    <location>
        <position position="184"/>
    </location>
</feature>
<dbReference type="EMBL" id="JADKBR010000003">
    <property type="protein sequence ID" value="MBK8889686.1"/>
    <property type="molecule type" value="Genomic_DNA"/>
</dbReference>
<dbReference type="Gene3D" id="3.90.1150.10">
    <property type="entry name" value="Aspartate Aminotransferase, domain 1"/>
    <property type="match status" value="1"/>
</dbReference>
<dbReference type="SUPFAM" id="SSF53383">
    <property type="entry name" value="PLP-dependent transferases"/>
    <property type="match status" value="1"/>
</dbReference>
<sequence length="366" mass="40534">MQIKNIPWAGPRYWGNEERYVIDALRSSWISGGAYVERLEEDFARYCDASYAIAASNGTTALHMAYLALDILPGDEVIVPGFGFMAAANIALHVGAIPVFSEVDPDSWCMTAKDIERCITPKTKAIVPIHTYGNVCDMAPIMELADRKALLVLEDAAEAIGSKYMGRMAGTIAPVGIYSFHATKTITTGEGGAAVTSSIELRDRMHLFRSHGMAARRYWHEVAGHNFRLTNMQAAIGCAQLEQIEAITKERDRVYKTYTRLLQNVEGAMLQYYSDKVDPVVWAIAIALDVSAFSQGRDAVIEQLNQLGIETRPGFYSANTMPHIYGKLRLPVCEYLSQQVISLPSSPTLTEEEIERVCTSFKSCKK</sequence>
<keyword evidence="3 4" id="KW-0663">Pyridoxal phosphate</keyword>
<dbReference type="GO" id="GO:0000271">
    <property type="term" value="P:polysaccharide biosynthetic process"/>
    <property type="evidence" value="ECO:0007669"/>
    <property type="project" value="TreeGrafter"/>
</dbReference>
<keyword evidence="5" id="KW-0032">Aminotransferase</keyword>
<dbReference type="PANTHER" id="PTHR30244:SF34">
    <property type="entry name" value="DTDP-4-AMINO-4,6-DIDEOXYGALACTOSE TRANSAMINASE"/>
    <property type="match status" value="1"/>
</dbReference>
<dbReference type="GO" id="GO:0008483">
    <property type="term" value="F:transaminase activity"/>
    <property type="evidence" value="ECO:0007669"/>
    <property type="project" value="UniProtKB-KW"/>
</dbReference>
<name>A0A9D7QGY5_9RHOO</name>
<dbReference type="AlphaFoldDB" id="A0A9D7QGY5"/>
<dbReference type="PANTHER" id="PTHR30244">
    <property type="entry name" value="TRANSAMINASE"/>
    <property type="match status" value="1"/>
</dbReference>
<feature type="modified residue" description="N6-(pyridoxal phosphate)lysine" evidence="3">
    <location>
        <position position="184"/>
    </location>
</feature>
<gene>
    <name evidence="5" type="ORF">IPN75_04460</name>
</gene>
<dbReference type="Gene3D" id="3.40.640.10">
    <property type="entry name" value="Type I PLP-dependent aspartate aminotransferase-like (Major domain)"/>
    <property type="match status" value="1"/>
</dbReference>
<dbReference type="InterPro" id="IPR015424">
    <property type="entry name" value="PyrdxlP-dep_Trfase"/>
</dbReference>
<dbReference type="CDD" id="cd00616">
    <property type="entry name" value="AHBA_syn"/>
    <property type="match status" value="1"/>
</dbReference>
<comment type="similarity">
    <text evidence="1 4">Belongs to the DegT/DnrJ/EryC1 family.</text>
</comment>
<proteinExistence type="inferred from homology"/>
<evidence type="ECO:0000256" key="2">
    <source>
        <dbReference type="PIRSR" id="PIRSR000390-1"/>
    </source>
</evidence>
<evidence type="ECO:0000313" key="6">
    <source>
        <dbReference type="Proteomes" id="UP000808146"/>
    </source>
</evidence>
<comment type="caution">
    <text evidence="5">The sequence shown here is derived from an EMBL/GenBank/DDBJ whole genome shotgun (WGS) entry which is preliminary data.</text>
</comment>
<organism evidence="5 6">
    <name type="scientific">Candidatus Dechloromonas phosphorivorans</name>
    <dbReference type="NCBI Taxonomy" id="2899244"/>
    <lineage>
        <taxon>Bacteria</taxon>
        <taxon>Pseudomonadati</taxon>
        <taxon>Pseudomonadota</taxon>
        <taxon>Betaproteobacteria</taxon>
        <taxon>Rhodocyclales</taxon>
        <taxon>Azonexaceae</taxon>
        <taxon>Dechloromonas</taxon>
    </lineage>
</organism>
<dbReference type="InterPro" id="IPR000653">
    <property type="entry name" value="DegT/StrS_aminotransferase"/>
</dbReference>
<evidence type="ECO:0000313" key="5">
    <source>
        <dbReference type="EMBL" id="MBK8889686.1"/>
    </source>
</evidence>
<dbReference type="InterPro" id="IPR015421">
    <property type="entry name" value="PyrdxlP-dep_Trfase_major"/>
</dbReference>